<dbReference type="STRING" id="272627.CCC_01526"/>
<proteinExistence type="predicted"/>
<keyword evidence="1" id="KW-0472">Membrane</keyword>
<name>A0A0C2Z0D7_PARME</name>
<accession>A0A0C2Z0D7</accession>
<feature type="transmembrane region" description="Helical" evidence="1">
    <location>
        <begin position="102"/>
        <end position="120"/>
    </location>
</feature>
<keyword evidence="1" id="KW-0812">Transmembrane</keyword>
<keyword evidence="1" id="KW-1133">Transmembrane helix</keyword>
<organism evidence="2 3">
    <name type="scientific">Paramagnetospirillum magnetotacticum MS-1</name>
    <dbReference type="NCBI Taxonomy" id="272627"/>
    <lineage>
        <taxon>Bacteria</taxon>
        <taxon>Pseudomonadati</taxon>
        <taxon>Pseudomonadota</taxon>
        <taxon>Alphaproteobacteria</taxon>
        <taxon>Rhodospirillales</taxon>
        <taxon>Magnetospirillaceae</taxon>
        <taxon>Paramagnetospirillum</taxon>
    </lineage>
</organism>
<evidence type="ECO:0000256" key="1">
    <source>
        <dbReference type="SAM" id="Phobius"/>
    </source>
</evidence>
<evidence type="ECO:0000313" key="3">
    <source>
        <dbReference type="Proteomes" id="UP000031971"/>
    </source>
</evidence>
<gene>
    <name evidence="2" type="ORF">CCC_01526</name>
</gene>
<dbReference type="OrthoDB" id="7353924at2"/>
<protein>
    <submittedName>
        <fullName evidence="2">Uncharacterized protein</fullName>
    </submittedName>
</protein>
<dbReference type="EMBL" id="JXSL01000019">
    <property type="protein sequence ID" value="KIM00371.1"/>
    <property type="molecule type" value="Genomic_DNA"/>
</dbReference>
<dbReference type="Proteomes" id="UP000031971">
    <property type="component" value="Unassembled WGS sequence"/>
</dbReference>
<keyword evidence="3" id="KW-1185">Reference proteome</keyword>
<comment type="caution">
    <text evidence="2">The sequence shown here is derived from an EMBL/GenBank/DDBJ whole genome shotgun (WGS) entry which is preliminary data.</text>
</comment>
<dbReference type="RefSeq" id="WP_009868373.1">
    <property type="nucleotide sequence ID" value="NZ_JXSL01000019.1"/>
</dbReference>
<evidence type="ECO:0000313" key="2">
    <source>
        <dbReference type="EMBL" id="KIM00371.1"/>
    </source>
</evidence>
<dbReference type="AlphaFoldDB" id="A0A0C2Z0D7"/>
<reference evidence="2 3" key="1">
    <citation type="submission" date="2015-01" db="EMBL/GenBank/DDBJ databases">
        <title>Genome Sequence of Magnetospirillum magnetotacticum Strain MS-1.</title>
        <authorList>
            <person name="Marinov G.K."/>
            <person name="Smalley M.D."/>
            <person name="DeSalvo G."/>
        </authorList>
    </citation>
    <scope>NUCLEOTIDE SEQUENCE [LARGE SCALE GENOMIC DNA]</scope>
    <source>
        <strain evidence="2 3">MS-1</strain>
    </source>
</reference>
<sequence length="121" mass="13902">MAESRIASVEGFQFSFHVQEAERPVRKVLDRWVLQDWACQVEYEGEWCVFTIHEFNDGVFEPSAVQGVFSDFPGAAAVEVTTRWLQRRIEEKERARRRQRDIFMGALAIVAALALAAISLR</sequence>